<proteinExistence type="predicted"/>
<gene>
    <name evidence="1" type="ORF">AS359_07785</name>
</gene>
<organism evidence="1 2">
    <name type="scientific">Comamonas kerstersii</name>
    <dbReference type="NCBI Taxonomy" id="225992"/>
    <lineage>
        <taxon>Bacteria</taxon>
        <taxon>Pseudomonadati</taxon>
        <taxon>Pseudomonadota</taxon>
        <taxon>Betaproteobacteria</taxon>
        <taxon>Burkholderiales</taxon>
        <taxon>Comamonadaceae</taxon>
        <taxon>Comamonas</taxon>
    </lineage>
</organism>
<accession>A0A1V3TH72</accession>
<comment type="caution">
    <text evidence="1">The sequence shown here is derived from an EMBL/GenBank/DDBJ whole genome shotgun (WGS) entry which is preliminary data.</text>
</comment>
<evidence type="ECO:0000313" key="1">
    <source>
        <dbReference type="EMBL" id="KUF38784.1"/>
    </source>
</evidence>
<reference evidence="1 2" key="1">
    <citation type="submission" date="2015-12" db="EMBL/GenBank/DDBJ databases">
        <title>Complete genome sequence of a multi-drug resistant strain Acidovorax sp. 12322-1.</title>
        <authorList>
            <person name="Ming D."/>
            <person name="Wang M."/>
            <person name="Hu S."/>
            <person name="Zhou Y."/>
            <person name="Jiang T."/>
        </authorList>
    </citation>
    <scope>NUCLEOTIDE SEQUENCE [LARGE SCALE GENOMIC DNA]</scope>
    <source>
        <strain evidence="1 2">12322-1</strain>
    </source>
</reference>
<evidence type="ECO:0000313" key="2">
    <source>
        <dbReference type="Proteomes" id="UP000053300"/>
    </source>
</evidence>
<accession>A0A0W7YUQ8</accession>
<protein>
    <submittedName>
        <fullName evidence="1">Uncharacterized protein</fullName>
    </submittedName>
</protein>
<dbReference type="EMBL" id="LPXH01000038">
    <property type="protein sequence ID" value="KUF38784.1"/>
    <property type="molecule type" value="Genomic_DNA"/>
</dbReference>
<sequence>MSIVVFHLHNTAPEDQTPSWQPQCRAYEDHAMSQALADCQQLRADPRNAHVCISSEMREMVGGLGVAAVENGLTPDGHVYDWSKAGRAGAVRRHR</sequence>
<keyword evidence="2" id="KW-1185">Reference proteome</keyword>
<dbReference type="AlphaFoldDB" id="A0A0W7YUQ8"/>
<dbReference type="Proteomes" id="UP000053300">
    <property type="component" value="Unassembled WGS sequence"/>
</dbReference>
<name>A0A0W7YUQ8_9BURK</name>